<dbReference type="EMBL" id="UINC01111207">
    <property type="protein sequence ID" value="SVC79253.1"/>
    <property type="molecule type" value="Genomic_DNA"/>
</dbReference>
<dbReference type="PROSITE" id="PS51257">
    <property type="entry name" value="PROKAR_LIPOPROTEIN"/>
    <property type="match status" value="1"/>
</dbReference>
<dbReference type="PANTHER" id="PTHR41775:SF1">
    <property type="entry name" value="PEPTIDASE M6-LIKE DOMAIN-CONTAINING PROTEIN"/>
    <property type="match status" value="1"/>
</dbReference>
<evidence type="ECO:0000256" key="1">
    <source>
        <dbReference type="SAM" id="Coils"/>
    </source>
</evidence>
<proteinExistence type="predicted"/>
<feature type="non-terminal residue" evidence="2">
    <location>
        <position position="291"/>
    </location>
</feature>
<organism evidence="2">
    <name type="scientific">marine metagenome</name>
    <dbReference type="NCBI Taxonomy" id="408172"/>
    <lineage>
        <taxon>unclassified sequences</taxon>
        <taxon>metagenomes</taxon>
        <taxon>ecological metagenomes</taxon>
    </lineage>
</organism>
<sequence>MRTAALGRACAVLLGVGLLTGCGPSGGSQQVVVLHENVADVRERVNELREQVAELTAHREVATCRLPNRTSEVYINPGSGFPINPARIPASGNVNVAVLFVDFPDAPAPQGEAATADEQNLTQEIFENIIPDAEKYLEAMSYWTLDLTFRPLHRWLRMPHNVSSFYGDTDSNRGMSISRSRLVEDAIGLADPEFDFEDIDSVVVIAAPGADSIKRVLAHGWSFNADGQTIENSISLRYGDPYWAGGMAGGMIAHELGHNLGLPDLYDEHADFDFSSDSEWILPYEVVRFVG</sequence>
<accession>A0A382Q0Y1</accession>
<evidence type="ECO:0008006" key="3">
    <source>
        <dbReference type="Google" id="ProtNLM"/>
    </source>
</evidence>
<dbReference type="SUPFAM" id="SSF55486">
    <property type="entry name" value="Metalloproteases ('zincins'), catalytic domain"/>
    <property type="match status" value="1"/>
</dbReference>
<keyword evidence="1" id="KW-0175">Coiled coil</keyword>
<evidence type="ECO:0000313" key="2">
    <source>
        <dbReference type="EMBL" id="SVC79253.1"/>
    </source>
</evidence>
<protein>
    <recommendedName>
        <fullName evidence="3">Peptidase M6-like domain-containing protein</fullName>
    </recommendedName>
</protein>
<feature type="coiled-coil region" evidence="1">
    <location>
        <begin position="31"/>
        <end position="65"/>
    </location>
</feature>
<name>A0A382Q0Y1_9ZZZZ</name>
<gene>
    <name evidence="2" type="ORF">METZ01_LOCUS332107</name>
</gene>
<dbReference type="AlphaFoldDB" id="A0A382Q0Y1"/>
<dbReference type="PANTHER" id="PTHR41775">
    <property type="entry name" value="SECRETED PROTEIN-RELATED"/>
    <property type="match status" value="1"/>
</dbReference>
<reference evidence="2" key="1">
    <citation type="submission" date="2018-05" db="EMBL/GenBank/DDBJ databases">
        <authorList>
            <person name="Lanie J.A."/>
            <person name="Ng W.-L."/>
            <person name="Kazmierczak K.M."/>
            <person name="Andrzejewski T.M."/>
            <person name="Davidsen T.M."/>
            <person name="Wayne K.J."/>
            <person name="Tettelin H."/>
            <person name="Glass J.I."/>
            <person name="Rusch D."/>
            <person name="Podicherti R."/>
            <person name="Tsui H.-C.T."/>
            <person name="Winkler M.E."/>
        </authorList>
    </citation>
    <scope>NUCLEOTIDE SEQUENCE</scope>
</reference>